<evidence type="ECO:0000313" key="2">
    <source>
        <dbReference type="EMBL" id="KAG7310072.1"/>
    </source>
</evidence>
<feature type="region of interest" description="Disordered" evidence="1">
    <location>
        <begin position="1"/>
        <end position="27"/>
    </location>
</feature>
<proteinExistence type="predicted"/>
<protein>
    <submittedName>
        <fullName evidence="2">Uncharacterized protein</fullName>
    </submittedName>
</protein>
<dbReference type="Proteomes" id="UP000823941">
    <property type="component" value="Chromosome 6"/>
</dbReference>
<dbReference type="EMBL" id="JAHIBW010000006">
    <property type="protein sequence ID" value="KAG7310072.1"/>
    <property type="molecule type" value="Genomic_DNA"/>
</dbReference>
<name>A0ABQ7QYD9_PLUXY</name>
<evidence type="ECO:0000256" key="1">
    <source>
        <dbReference type="SAM" id="MobiDB-lite"/>
    </source>
</evidence>
<keyword evidence="3" id="KW-1185">Reference proteome</keyword>
<organism evidence="2 3">
    <name type="scientific">Plutella xylostella</name>
    <name type="common">Diamondback moth</name>
    <name type="synonym">Plutella maculipennis</name>
    <dbReference type="NCBI Taxonomy" id="51655"/>
    <lineage>
        <taxon>Eukaryota</taxon>
        <taxon>Metazoa</taxon>
        <taxon>Ecdysozoa</taxon>
        <taxon>Arthropoda</taxon>
        <taxon>Hexapoda</taxon>
        <taxon>Insecta</taxon>
        <taxon>Pterygota</taxon>
        <taxon>Neoptera</taxon>
        <taxon>Endopterygota</taxon>
        <taxon>Lepidoptera</taxon>
        <taxon>Glossata</taxon>
        <taxon>Ditrysia</taxon>
        <taxon>Yponomeutoidea</taxon>
        <taxon>Plutellidae</taxon>
        <taxon>Plutella</taxon>
    </lineage>
</organism>
<comment type="caution">
    <text evidence="2">The sequence shown here is derived from an EMBL/GenBank/DDBJ whole genome shotgun (WGS) entry which is preliminary data.</text>
</comment>
<reference evidence="2 3" key="1">
    <citation type="submission" date="2021-06" db="EMBL/GenBank/DDBJ databases">
        <title>A haploid diamondback moth (Plutella xylostella L.) genome assembly resolves 31 chromosomes and identifies a diamide resistance mutation.</title>
        <authorList>
            <person name="Ward C.M."/>
            <person name="Perry K.D."/>
            <person name="Baker G."/>
            <person name="Powis K."/>
            <person name="Heckel D.G."/>
            <person name="Baxter S.W."/>
        </authorList>
    </citation>
    <scope>NUCLEOTIDE SEQUENCE [LARGE SCALE GENOMIC DNA]</scope>
    <source>
        <strain evidence="2 3">LV</strain>
        <tissue evidence="2">Single pupa</tissue>
    </source>
</reference>
<accession>A0ABQ7QYD9</accession>
<evidence type="ECO:0000313" key="3">
    <source>
        <dbReference type="Proteomes" id="UP000823941"/>
    </source>
</evidence>
<gene>
    <name evidence="2" type="ORF">JYU34_004612</name>
</gene>
<sequence>MVVPGRQGRVKVSGAARRRTAGVTRARHERDAGINNRMVAAARRVRKRLDTIIPPYLST</sequence>